<dbReference type="SUPFAM" id="SSF54909">
    <property type="entry name" value="Dimeric alpha+beta barrel"/>
    <property type="match status" value="1"/>
</dbReference>
<evidence type="ECO:0000313" key="4">
    <source>
        <dbReference type="Proteomes" id="UP000321306"/>
    </source>
</evidence>
<name>A0A511N914_DEIC1</name>
<organism evidence="3 4">
    <name type="scientific">Deinococcus cellulosilyticus (strain DSM 18568 / NBRC 106333 / KACC 11606 / 5516J-15)</name>
    <dbReference type="NCBI Taxonomy" id="1223518"/>
    <lineage>
        <taxon>Bacteria</taxon>
        <taxon>Thermotogati</taxon>
        <taxon>Deinococcota</taxon>
        <taxon>Deinococci</taxon>
        <taxon>Deinococcales</taxon>
        <taxon>Deinococcaceae</taxon>
        <taxon>Deinococcus</taxon>
    </lineage>
</organism>
<accession>A0A511N914</accession>
<reference evidence="3 4" key="1">
    <citation type="submission" date="2019-07" db="EMBL/GenBank/DDBJ databases">
        <title>Whole genome shotgun sequence of Deinococcus cellulosilyticus NBRC 106333.</title>
        <authorList>
            <person name="Hosoyama A."/>
            <person name="Uohara A."/>
            <person name="Ohji S."/>
            <person name="Ichikawa N."/>
        </authorList>
    </citation>
    <scope>NUCLEOTIDE SEQUENCE [LARGE SCALE GENOMIC DNA]</scope>
    <source>
        <strain evidence="3 4">NBRC 106333</strain>
    </source>
</reference>
<comment type="caution">
    <text evidence="3">The sequence shown here is derived from an EMBL/GenBank/DDBJ whole genome shotgun (WGS) entry which is preliminary data.</text>
</comment>
<dbReference type="PANTHER" id="PTHR37828">
    <property type="entry name" value="GSR2449 PROTEIN"/>
    <property type="match status" value="1"/>
</dbReference>
<dbReference type="Proteomes" id="UP000321306">
    <property type="component" value="Unassembled WGS sequence"/>
</dbReference>
<protein>
    <recommendedName>
        <fullName evidence="2">YCII-related domain-containing protein</fullName>
    </recommendedName>
</protein>
<evidence type="ECO:0000256" key="1">
    <source>
        <dbReference type="ARBA" id="ARBA00007689"/>
    </source>
</evidence>
<evidence type="ECO:0000313" key="3">
    <source>
        <dbReference type="EMBL" id="GEM48871.1"/>
    </source>
</evidence>
<feature type="domain" description="YCII-related" evidence="2">
    <location>
        <begin position="6"/>
        <end position="85"/>
    </location>
</feature>
<comment type="similarity">
    <text evidence="1">Belongs to the YciI family.</text>
</comment>
<dbReference type="AlphaFoldDB" id="A0A511N914"/>
<dbReference type="EMBL" id="BJXB01000025">
    <property type="protein sequence ID" value="GEM48871.1"/>
    <property type="molecule type" value="Genomic_DNA"/>
</dbReference>
<dbReference type="RefSeq" id="WP_222594815.1">
    <property type="nucleotide sequence ID" value="NZ_BJXB01000025.1"/>
</dbReference>
<dbReference type="Pfam" id="PF03795">
    <property type="entry name" value="YCII"/>
    <property type="match status" value="1"/>
</dbReference>
<sequence>MSENLFVLIVKYIRPSAEVEARRVEHREWLDVYYRQGRFLVSGPQVPRDGGIILAKGGTKADWEKIAQEDPFVTSGVAVYEVIEFEPVKRHGSLNLPDVPAVQ</sequence>
<keyword evidence="4" id="KW-1185">Reference proteome</keyword>
<dbReference type="Gene3D" id="3.30.70.1060">
    <property type="entry name" value="Dimeric alpha+beta barrel"/>
    <property type="match status" value="1"/>
</dbReference>
<evidence type="ECO:0000259" key="2">
    <source>
        <dbReference type="Pfam" id="PF03795"/>
    </source>
</evidence>
<dbReference type="InterPro" id="IPR011008">
    <property type="entry name" value="Dimeric_a/b-barrel"/>
</dbReference>
<dbReference type="InterPro" id="IPR005545">
    <property type="entry name" value="YCII"/>
</dbReference>
<proteinExistence type="inferred from homology"/>
<dbReference type="PANTHER" id="PTHR37828:SF1">
    <property type="entry name" value="YCII-RELATED DOMAIN-CONTAINING PROTEIN"/>
    <property type="match status" value="1"/>
</dbReference>
<gene>
    <name evidence="3" type="ORF">DC3_45060</name>
</gene>